<dbReference type="InterPro" id="IPR011607">
    <property type="entry name" value="MGS-like_dom"/>
</dbReference>
<feature type="active site" description="Proton donor/acceptor" evidence="1 2">
    <location>
        <position position="85"/>
    </location>
</feature>
<dbReference type="Proteomes" id="UP000266287">
    <property type="component" value="Unassembled WGS sequence"/>
</dbReference>
<feature type="domain" description="MGS-like" evidence="3">
    <location>
        <begin position="19"/>
        <end position="145"/>
    </location>
</feature>
<evidence type="ECO:0000259" key="3">
    <source>
        <dbReference type="PROSITE" id="PS51855"/>
    </source>
</evidence>
<dbReference type="AlphaFoldDB" id="A0A399FW32"/>
<feature type="binding site" evidence="1">
    <location>
        <begin position="79"/>
        <end position="80"/>
    </location>
    <ligand>
        <name>substrate</name>
    </ligand>
</feature>
<dbReference type="SMART" id="SM00851">
    <property type="entry name" value="MGS"/>
    <property type="match status" value="1"/>
</dbReference>
<dbReference type="PROSITE" id="PS51855">
    <property type="entry name" value="MGS"/>
    <property type="match status" value="1"/>
</dbReference>
<dbReference type="PANTHER" id="PTHR30492">
    <property type="entry name" value="METHYLGLYOXAL SYNTHASE"/>
    <property type="match status" value="1"/>
</dbReference>
<dbReference type="GO" id="GO:0019242">
    <property type="term" value="P:methylglyoxal biosynthetic process"/>
    <property type="evidence" value="ECO:0007669"/>
    <property type="project" value="UniProtKB-UniRule"/>
</dbReference>
<evidence type="ECO:0000256" key="1">
    <source>
        <dbReference type="HAMAP-Rule" id="MF_00549"/>
    </source>
</evidence>
<feature type="binding site" evidence="1">
    <location>
        <position position="37"/>
    </location>
    <ligand>
        <name>substrate</name>
    </ligand>
</feature>
<dbReference type="EC" id="4.2.3.3" evidence="1"/>
<dbReference type="Pfam" id="PF02142">
    <property type="entry name" value="MGS"/>
    <property type="match status" value="1"/>
</dbReference>
<dbReference type="Gene3D" id="3.40.50.1380">
    <property type="entry name" value="Methylglyoxal synthase-like domain"/>
    <property type="match status" value="1"/>
</dbReference>
<evidence type="ECO:0000313" key="5">
    <source>
        <dbReference type="Proteomes" id="UP000266287"/>
    </source>
</evidence>
<feature type="binding site" evidence="1">
    <location>
        <begin position="59"/>
        <end position="62"/>
    </location>
    <ligand>
        <name>substrate</name>
    </ligand>
</feature>
<keyword evidence="1 4" id="KW-0456">Lyase</keyword>
<dbReference type="PANTHER" id="PTHR30492:SF0">
    <property type="entry name" value="METHYLGLYOXAL SYNTHASE"/>
    <property type="match status" value="1"/>
</dbReference>
<accession>A0A399FW32</accession>
<dbReference type="InterPro" id="IPR004363">
    <property type="entry name" value="Methylgl_synth"/>
</dbReference>
<feature type="binding site" evidence="1">
    <location>
        <position position="33"/>
    </location>
    <ligand>
        <name>substrate</name>
    </ligand>
</feature>
<reference evidence="4 5" key="1">
    <citation type="submission" date="2018-08" db="EMBL/GenBank/DDBJ databases">
        <title>Draft genome of candidate division NPL-UPA2 bacterium Unc8 that adapted to ultra-basic serpentinizing groundwater.</title>
        <authorList>
            <person name="Ishii S."/>
            <person name="Suzuki S."/>
            <person name="Nealson K.H."/>
        </authorList>
    </citation>
    <scope>NUCLEOTIDE SEQUENCE [LARGE SCALE GENOMIC DNA]</scope>
    <source>
        <strain evidence="4">Unc8</strain>
    </source>
</reference>
<feature type="binding site" evidence="1">
    <location>
        <position position="112"/>
    </location>
    <ligand>
        <name>substrate</name>
    </ligand>
</feature>
<organism evidence="4 5">
    <name type="scientific">candidate division NPL-UPA2 bacterium Unc8</name>
    <dbReference type="NCBI Taxonomy" id="1980939"/>
    <lineage>
        <taxon>Bacteria</taxon>
    </lineage>
</organism>
<dbReference type="InterPro" id="IPR036914">
    <property type="entry name" value="MGS-like_dom_sf"/>
</dbReference>
<comment type="catalytic activity">
    <reaction evidence="1">
        <text>dihydroxyacetone phosphate = methylglyoxal + phosphate</text>
        <dbReference type="Rhea" id="RHEA:17937"/>
        <dbReference type="ChEBI" id="CHEBI:17158"/>
        <dbReference type="ChEBI" id="CHEBI:43474"/>
        <dbReference type="ChEBI" id="CHEBI:57642"/>
        <dbReference type="EC" id="4.2.3.3"/>
    </reaction>
</comment>
<evidence type="ECO:0000313" key="4">
    <source>
        <dbReference type="EMBL" id="RIH99705.1"/>
    </source>
</evidence>
<evidence type="ECO:0000256" key="2">
    <source>
        <dbReference type="PIRSR" id="PIRSR006614-1"/>
    </source>
</evidence>
<comment type="function">
    <text evidence="1">Catalyzes the formation of methylglyoxal from dihydroxyacetone phosphate.</text>
</comment>
<name>A0A399FW32_UNCN2</name>
<sequence>MIPEGIVNKGHRIGVVKRTKKKLKVKGIALIAHDAKKVDMVMFANKHKDKLAQCELIATGTTGKTIELKTGLEVKQMLSGPDGGDLQIAGLIASGEIDIVIFLRDPLTAQPHDPDISALLRVCDVHDIPLATNHATAEALIGALL</sequence>
<proteinExistence type="inferred from homology"/>
<comment type="caution">
    <text evidence="4">The sequence shown here is derived from an EMBL/GenBank/DDBJ whole genome shotgun (WGS) entry which is preliminary data.</text>
</comment>
<dbReference type="HAMAP" id="MF_00549">
    <property type="entry name" value="Methylglyoxal_synth"/>
    <property type="match status" value="1"/>
</dbReference>
<gene>
    <name evidence="1" type="primary">mgsA</name>
    <name evidence="4" type="ORF">B9J77_04770</name>
</gene>
<dbReference type="SUPFAM" id="SSF52335">
    <property type="entry name" value="Methylglyoxal synthase-like"/>
    <property type="match status" value="1"/>
</dbReference>
<dbReference type="CDD" id="cd01422">
    <property type="entry name" value="MGS"/>
    <property type="match status" value="1"/>
</dbReference>
<dbReference type="EMBL" id="NDHY01000014">
    <property type="protein sequence ID" value="RIH99705.1"/>
    <property type="molecule type" value="Genomic_DNA"/>
</dbReference>
<protein>
    <recommendedName>
        <fullName evidence="1">Methylglyoxal synthase</fullName>
        <shortName evidence="1">MGS</shortName>
        <ecNumber evidence="1">4.2.3.3</ecNumber>
    </recommendedName>
</protein>
<comment type="similarity">
    <text evidence="1">Belongs to the methylglyoxal synthase family.</text>
</comment>
<dbReference type="NCBIfam" id="NF003559">
    <property type="entry name" value="PRK05234.1"/>
    <property type="match status" value="1"/>
</dbReference>
<dbReference type="GO" id="GO:0005829">
    <property type="term" value="C:cytosol"/>
    <property type="evidence" value="ECO:0007669"/>
    <property type="project" value="TreeGrafter"/>
</dbReference>
<dbReference type="PIRSF" id="PIRSF006614">
    <property type="entry name" value="Methylglyox_syn"/>
    <property type="match status" value="1"/>
</dbReference>
<dbReference type="NCBIfam" id="TIGR00160">
    <property type="entry name" value="MGSA"/>
    <property type="match status" value="1"/>
</dbReference>
<dbReference type="GO" id="GO:0008929">
    <property type="term" value="F:methylglyoxal synthase activity"/>
    <property type="evidence" value="ECO:0007669"/>
    <property type="project" value="UniProtKB-UniRule"/>
</dbReference>